<organism evidence="2 3">
    <name type="scientific">Sphagnum troendelagicum</name>
    <dbReference type="NCBI Taxonomy" id="128251"/>
    <lineage>
        <taxon>Eukaryota</taxon>
        <taxon>Viridiplantae</taxon>
        <taxon>Streptophyta</taxon>
        <taxon>Embryophyta</taxon>
        <taxon>Bryophyta</taxon>
        <taxon>Sphagnophytina</taxon>
        <taxon>Sphagnopsida</taxon>
        <taxon>Sphagnales</taxon>
        <taxon>Sphagnaceae</taxon>
        <taxon>Sphagnum</taxon>
    </lineage>
</organism>
<keyword evidence="1" id="KW-0812">Transmembrane</keyword>
<dbReference type="PANTHER" id="PTHR37229:SF2">
    <property type="entry name" value="6,7-DIMETHYL-8-RIBITYLLUMAZINE SYNTHASE"/>
    <property type="match status" value="1"/>
</dbReference>
<gene>
    <name evidence="2" type="ORF">CSSPTR1EN2_LOCUS20597</name>
</gene>
<dbReference type="PANTHER" id="PTHR37229">
    <property type="entry name" value="6,7-DIMETHYL-8-RIBITYLLUMAZINE SYNTHASE"/>
    <property type="match status" value="1"/>
</dbReference>
<evidence type="ECO:0000313" key="3">
    <source>
        <dbReference type="Proteomes" id="UP001497512"/>
    </source>
</evidence>
<reference evidence="2" key="1">
    <citation type="submission" date="2024-02" db="EMBL/GenBank/DDBJ databases">
        <authorList>
            <consortium name="ELIXIR-Norway"/>
            <consortium name="Elixir Norway"/>
        </authorList>
    </citation>
    <scope>NUCLEOTIDE SEQUENCE</scope>
</reference>
<keyword evidence="1" id="KW-1133">Transmembrane helix</keyword>
<sequence>MLLYRTFGLTYFSLAQFAFKGVVGLILVFQQHFSHISAPYLYSTRKDLICTYGSRMFQVVGHPVASTHCLHQFWPALRRKNVVSENLPKCSCNDAGKAYHGFVNGTTDLGFARSAAFGGIPTLKPSSTFSQGHLAPRPVINASVLAGPALEVVRVCVFYALLQTGVAVQPNYQKQVVSLADDLGSPPVPGWLEKMMGHDKEAEKDKNIIKLRKNWNVSTKGTLIRKYRVPSKAEGRKILNAICSLLSDDDSFVDVSTHKGCQVRRENAHAESVCCNNVRALFDELPTPHLVVEITVFPAGPITEVHYQKAEKLEKVLKKGNSI</sequence>
<keyword evidence="1" id="KW-0472">Membrane</keyword>
<accession>A0ABP0UZR5</accession>
<proteinExistence type="predicted"/>
<protein>
    <submittedName>
        <fullName evidence="2">Uncharacterized protein</fullName>
    </submittedName>
</protein>
<evidence type="ECO:0000256" key="1">
    <source>
        <dbReference type="SAM" id="Phobius"/>
    </source>
</evidence>
<dbReference type="EMBL" id="OZ019899">
    <property type="protein sequence ID" value="CAK9231418.1"/>
    <property type="molecule type" value="Genomic_DNA"/>
</dbReference>
<evidence type="ECO:0000313" key="2">
    <source>
        <dbReference type="EMBL" id="CAK9231418.1"/>
    </source>
</evidence>
<keyword evidence="3" id="KW-1185">Reference proteome</keyword>
<dbReference type="Proteomes" id="UP001497512">
    <property type="component" value="Chromosome 7"/>
</dbReference>
<name>A0ABP0UZR5_9BRYO</name>
<feature type="transmembrane region" description="Helical" evidence="1">
    <location>
        <begin position="7"/>
        <end position="29"/>
    </location>
</feature>